<proteinExistence type="predicted"/>
<name>A0ACD1GM78_9EURO</name>
<gene>
    <name evidence="1" type="ORF">BO95DRAFT_478842</name>
</gene>
<reference evidence="1" key="1">
    <citation type="submission" date="2018-02" db="EMBL/GenBank/DDBJ databases">
        <title>The genomes of Aspergillus section Nigri reveals drivers in fungal speciation.</title>
        <authorList>
            <consortium name="DOE Joint Genome Institute"/>
            <person name="Vesth T.C."/>
            <person name="Nybo J."/>
            <person name="Theobald S."/>
            <person name="Brandl J."/>
            <person name="Frisvad J.C."/>
            <person name="Nielsen K.F."/>
            <person name="Lyhne E.K."/>
            <person name="Kogle M.E."/>
            <person name="Kuo A."/>
            <person name="Riley R."/>
            <person name="Clum A."/>
            <person name="Nolan M."/>
            <person name="Lipzen A."/>
            <person name="Salamov A."/>
            <person name="Henrissat B."/>
            <person name="Wiebenga A."/>
            <person name="De vries R.P."/>
            <person name="Grigoriev I.V."/>
            <person name="Mortensen U.H."/>
            <person name="Andersen M.R."/>
            <person name="Baker S.E."/>
        </authorList>
    </citation>
    <scope>NUCLEOTIDE SEQUENCE</scope>
    <source>
        <strain evidence="1">CBS 621.78</strain>
    </source>
</reference>
<evidence type="ECO:0000313" key="2">
    <source>
        <dbReference type="Proteomes" id="UP000249057"/>
    </source>
</evidence>
<protein>
    <submittedName>
        <fullName evidence="1">Uncharacterized protein</fullName>
    </submittedName>
</protein>
<dbReference type="Proteomes" id="UP000249057">
    <property type="component" value="Unassembled WGS sequence"/>
</dbReference>
<dbReference type="EMBL" id="KZ825314">
    <property type="protein sequence ID" value="RAH50366.1"/>
    <property type="molecule type" value="Genomic_DNA"/>
</dbReference>
<accession>A0ACD1GM78</accession>
<keyword evidence="2" id="KW-1185">Reference proteome</keyword>
<evidence type="ECO:0000313" key="1">
    <source>
        <dbReference type="EMBL" id="RAH50366.1"/>
    </source>
</evidence>
<sequence>MESRSPKRVVICVDAPWYDSHGQLKRGNRNRSNVYRISSTVKTGKVLDETGDWVEQYCREQSPQDELWFFGFSQGASGHPESPAESGGGLQILKSAFKTSGLKELQKQVSTRQSARESPTIRFVGLFDTINDQFIDTPLDLPPSSACVRHAVALHETQQKLEPILLFRGDTPAPEETNWVEAWFVGSHVDIGGGPKMDGLSLYPLQWMLVEARNCGLGLTGGITRDDAVRDDQDIGPATIDLVFPSEVKSTRSHVQPVQHSSNPPWVLRFANKLTVEMYDLRDSHHHGNIQSLPTNRLHSHTRNVKGRQETDPSQHYVRLNKTSLYLTRYNAPPKARKMFDTDSRGKLIGYQDGAAVGAVIHPSVYFVMDCYPRLVNLHAWESHHVANLETFRSLQLLPETLLDPWATPDMSKIQACRILVCGSTGVGKSTLLNAVFGIPLVPVSHSEMVNHNVDEAFESDRHPGIIIHDSRGFQVGMMEEVRLLKEFLQKRSTAESTSERLHAIWFVSSQEVSSQRTIQQAHKDLLDEVRKHNAQTPVIVVRTKKDKELGHRQNTIQEVLRQEHRDKQEADAEQGCPRTSFQLNENQLEAIKSRAEQEFYEEEKQFENDVKRYHPNAQVHYTSSDDISSIEALVKMTLKSVQAYSPRNATGLVVSQQINMDLKVKLAIETTAELLNYNAHVWRTLITTVPFANAAATPILCHILCSQIFDSFGLEKITRDDVTPRLFKIVLHNLRAFWFQNAGQDVWNFMMGVGQILLSTTTPLLKIWPAARMVVKCACDLILILERALRLHGPDTTADDIERAQDEYASGSGTDQQSQNHAAVVARIPPRDWVHLEINRTFPLEKKFFRKLGIKKAESLIATIIRDHRIGAPRGQGHSRKAPSAPPQDTLLPPQGVIPSPEDFEVIQDELLQPDQSSPEDCQDEFDAMSQALDAMRQDPTSDEDGTDGDLDKEPATPPSDPEDEDSHTNTIPDSLAADFEVSRVPSEDPDSWSGGESAESLQASNLTPDDDQAPEVEDDAGWADGLFSGFG</sequence>
<organism evidence="1 2">
    <name type="scientific">Aspergillus brunneoviolaceus CBS 621.78</name>
    <dbReference type="NCBI Taxonomy" id="1450534"/>
    <lineage>
        <taxon>Eukaryota</taxon>
        <taxon>Fungi</taxon>
        <taxon>Dikarya</taxon>
        <taxon>Ascomycota</taxon>
        <taxon>Pezizomycotina</taxon>
        <taxon>Eurotiomycetes</taxon>
        <taxon>Eurotiomycetidae</taxon>
        <taxon>Eurotiales</taxon>
        <taxon>Aspergillaceae</taxon>
        <taxon>Aspergillus</taxon>
        <taxon>Aspergillus subgen. Circumdati</taxon>
    </lineage>
</organism>